<protein>
    <submittedName>
        <fullName evidence="1">Uncharacterized protein DUF993</fullName>
    </submittedName>
</protein>
<evidence type="ECO:0000313" key="2">
    <source>
        <dbReference type="Proteomes" id="UP000318416"/>
    </source>
</evidence>
<dbReference type="EMBL" id="VIVR01000001">
    <property type="protein sequence ID" value="TWE15251.1"/>
    <property type="molecule type" value="Genomic_DNA"/>
</dbReference>
<dbReference type="InterPro" id="IPR013785">
    <property type="entry name" value="Aldolase_TIM"/>
</dbReference>
<organism evidence="1 2">
    <name type="scientific">Kitasatospora atroaurantiaca</name>
    <dbReference type="NCBI Taxonomy" id="285545"/>
    <lineage>
        <taxon>Bacteria</taxon>
        <taxon>Bacillati</taxon>
        <taxon>Actinomycetota</taxon>
        <taxon>Actinomycetes</taxon>
        <taxon>Kitasatosporales</taxon>
        <taxon>Streptomycetaceae</taxon>
        <taxon>Kitasatospora</taxon>
    </lineage>
</organism>
<dbReference type="Gene3D" id="3.20.20.70">
    <property type="entry name" value="Aldolase class I"/>
    <property type="match status" value="1"/>
</dbReference>
<sequence length="383" mass="41018">MTELCLPGIGAYRLREPEPLDLPSTAPTSRIAFAAAHVVADPLGDNAPGAPAAVDWDATLAFRHHLWSLGLGIADAMDTAQRGMGLDWAATRELITRSGAEARTVGGRLACGVGTDQLPSSDALLADILAAYEQQLEVVEQAGAQPILMASRALAAAADGPDDYLRLYGRLIGQSRQPVILHWLGEMFDPALKGYWGSADLDRATETVLELIKEHAGRIDGIKVSLLDADREIALRRALPEGVRLYTGDDFNYPELIRGDELGHSHALLGIFDPIATKAAAALHALDAGDLDRYDALLAPTLPLARHLFAAPTYHYKTGIVFLAWLAGHQSHFTMVAGAQSGRSVPHLVELFRLADAAGVLPDPDLAVDRMRRFLAVAGVEAE</sequence>
<dbReference type="Pfam" id="PF06187">
    <property type="entry name" value="DUF993"/>
    <property type="match status" value="1"/>
</dbReference>
<dbReference type="RefSeq" id="WP_145786615.1">
    <property type="nucleotide sequence ID" value="NZ_BAAABR010000046.1"/>
</dbReference>
<keyword evidence="2" id="KW-1185">Reference proteome</keyword>
<name>A0A561EI09_9ACTN</name>
<dbReference type="OrthoDB" id="9805272at2"/>
<dbReference type="AlphaFoldDB" id="A0A561EI09"/>
<reference evidence="1 2" key="1">
    <citation type="submission" date="2019-06" db="EMBL/GenBank/DDBJ databases">
        <title>Sequencing the genomes of 1000 actinobacteria strains.</title>
        <authorList>
            <person name="Klenk H.-P."/>
        </authorList>
    </citation>
    <scope>NUCLEOTIDE SEQUENCE [LARGE SCALE GENOMIC DNA]</scope>
    <source>
        <strain evidence="1 2">DSM 41649</strain>
    </source>
</reference>
<comment type="caution">
    <text evidence="1">The sequence shown here is derived from an EMBL/GenBank/DDBJ whole genome shotgun (WGS) entry which is preliminary data.</text>
</comment>
<dbReference type="Proteomes" id="UP000318416">
    <property type="component" value="Unassembled WGS sequence"/>
</dbReference>
<evidence type="ECO:0000313" key="1">
    <source>
        <dbReference type="EMBL" id="TWE15251.1"/>
    </source>
</evidence>
<dbReference type="SUPFAM" id="SSF51569">
    <property type="entry name" value="Aldolase"/>
    <property type="match status" value="1"/>
</dbReference>
<proteinExistence type="predicted"/>
<gene>
    <name evidence="1" type="ORF">FB465_0134</name>
</gene>
<accession>A0A561EI09</accession>
<dbReference type="InterPro" id="IPR009334">
    <property type="entry name" value="DUF993"/>
</dbReference>